<evidence type="ECO:0000256" key="12">
    <source>
        <dbReference type="HAMAP-Rule" id="MF_04001"/>
    </source>
</evidence>
<comment type="subunit">
    <text evidence="12">Binds DNA as homodimer. Interacts with protein E1; this interaction greatly increases E1 DNA-binding activity. Interacts with protein L1; this interaction enhances E2-dependent replication and transcription activation. Interacts with protein L2; this interaction inhibits E2 transcriptional activity but not DNA replication function E2. Interacts with protein E7; this interaction inhibits E7 oncogenic activity. Interacts with host TAF1; this interaction modulates E2-dependent transcriptional regulation. Interacts with host BRD4; this interaction mediates E2 transcriptional activation function. Additionally, the interaction with host BRD4 on mitotic chromosomes mediates tethering of the viral genome. Interacts with host TOPBP1; this interaction is required for optimal viral DNA replication.</text>
</comment>
<comment type="similarity">
    <text evidence="12">Belongs to the papillomaviridae E2 protein family.</text>
</comment>
<dbReference type="EMBL" id="MH777333">
    <property type="protein sequence ID" value="AYA94455.1"/>
    <property type="molecule type" value="Genomic_DNA"/>
</dbReference>
<sequence length="396" mass="45707">MNQTELTERLDALQTALINLYEEAPTDLTSQIKHYDLLRKQYVFEYYCRKEGYMQLGLHHLPPLKVSEYHAKQAIEMGLILRSLAKSEYAKESWSLQDTSADLFKSPPRNCFKKGGYDVEVWFDKKPENVFPYTNWKWIYYQDEQEVWHKVPGQTDYNGLYFDEQNGDRTYFLLFHKDASRYGNTGEWIVNVQNEQYSLPSNSAARRSTSGLSESSSTINNEQPTTSRDTATQALYRRGEEQTQAQSAGSPVRRTTGRRRRREGKQSPTKRRRRGGAATTSTHSPTPGEVGESHRSVERSGLTRLERLQKEARDPFLILIRGPPNRLKCWRYRCNSNCDLSFQCISTVFRWVTDDVNGNEGRMLIAFPTKETRDAFAKATHFPKDTSLSFGSIDAL</sequence>
<evidence type="ECO:0000256" key="2">
    <source>
        <dbReference type="ARBA" id="ARBA00007794"/>
    </source>
</evidence>
<evidence type="ECO:0000256" key="9">
    <source>
        <dbReference type="ARBA" id="ARBA00023125"/>
    </source>
</evidence>
<dbReference type="GO" id="GO:0042025">
    <property type="term" value="C:host cell nucleus"/>
    <property type="evidence" value="ECO:0007669"/>
    <property type="project" value="UniProtKB-SubCell"/>
</dbReference>
<evidence type="ECO:0000256" key="3">
    <source>
        <dbReference type="ARBA" id="ARBA00022491"/>
    </source>
</evidence>
<evidence type="ECO:0000256" key="13">
    <source>
        <dbReference type="SAM" id="MobiDB-lite"/>
    </source>
</evidence>
<feature type="domain" description="Papillomavirus E2 C-terminal" evidence="15">
    <location>
        <begin position="318"/>
        <end position="390"/>
    </location>
</feature>
<keyword evidence="5 12" id="KW-0597">Phosphoprotein</keyword>
<dbReference type="Gene3D" id="2.170.200.10">
    <property type="entry name" value="Papillomavirus E2 early protein domain"/>
    <property type="match status" value="1"/>
</dbReference>
<dbReference type="Pfam" id="PF00508">
    <property type="entry name" value="PPV_E2_N"/>
    <property type="match status" value="1"/>
</dbReference>
<feature type="compositionally biased region" description="Basic residues" evidence="13">
    <location>
        <begin position="255"/>
        <end position="275"/>
    </location>
</feature>
<comment type="similarity">
    <text evidence="2">Belongs to the papillomaviridae E8^E2C protein family.</text>
</comment>
<dbReference type="SUPFAM" id="SSF51332">
    <property type="entry name" value="E2 regulatory, transactivation domain"/>
    <property type="match status" value="1"/>
</dbReference>
<protein>
    <recommendedName>
        <fullName evidence="12">Regulatory protein E2</fullName>
    </recommendedName>
</protein>
<comment type="function">
    <text evidence="12">Plays a role in the initiation of viral DNA replication. A dimer of E2 interacts with a dimer of E1 in order to improve specificity of E1 DNA binding activity. Once the complex recognizes and binds DNA at specific sites, the E2 dimer is removed from DNA. E2 also regulates viral transcription through binding to the E2RE response element (5'-ACCNNNNNNGGT-3') present in multiple copies in the regulatory regions of the viral genome. Activates or represses transcription depending on E2RE's position with regards to proximal promoter elements including the TATA-box. Repression occurs by sterically hindering the assembly of the transcription initiation complex.</text>
</comment>
<evidence type="ECO:0000259" key="15">
    <source>
        <dbReference type="Pfam" id="PF00511"/>
    </source>
</evidence>
<feature type="region of interest" description="Disordered" evidence="13">
    <location>
        <begin position="199"/>
        <end position="300"/>
    </location>
</feature>
<dbReference type="GO" id="GO:0006275">
    <property type="term" value="P:regulation of DNA replication"/>
    <property type="evidence" value="ECO:0007669"/>
    <property type="project" value="UniProtKB-UniRule"/>
</dbReference>
<evidence type="ECO:0000256" key="7">
    <source>
        <dbReference type="ARBA" id="ARBA00022705"/>
    </source>
</evidence>
<name>A0A385PKK2_9PAPI</name>
<keyword evidence="7 12" id="KW-0235">DNA replication</keyword>
<dbReference type="GO" id="GO:0039693">
    <property type="term" value="P:viral DNA genome replication"/>
    <property type="evidence" value="ECO:0007669"/>
    <property type="project" value="UniProtKB-UniRule"/>
</dbReference>
<dbReference type="Gene3D" id="1.10.287.30">
    <property type="entry name" value="E2 (early) protein, N terminal domain, subdomain 1"/>
    <property type="match status" value="1"/>
</dbReference>
<dbReference type="GO" id="GO:0003677">
    <property type="term" value="F:DNA binding"/>
    <property type="evidence" value="ECO:0007669"/>
    <property type="project" value="UniProtKB-UniRule"/>
</dbReference>
<dbReference type="InterPro" id="IPR036050">
    <property type="entry name" value="Regulatory_protein_E2_N"/>
</dbReference>
<proteinExistence type="inferred from homology"/>
<accession>A0A385PKK2</accession>
<keyword evidence="8 12" id="KW-0805">Transcription regulation</keyword>
<dbReference type="Pfam" id="PF00511">
    <property type="entry name" value="PPV_E2_C"/>
    <property type="match status" value="1"/>
</dbReference>
<evidence type="ECO:0000256" key="10">
    <source>
        <dbReference type="ARBA" id="ARBA00023159"/>
    </source>
</evidence>
<comment type="subcellular location">
    <subcellularLocation>
        <location evidence="1 12">Host nucleus</location>
    </subcellularLocation>
</comment>
<evidence type="ECO:0000256" key="6">
    <source>
        <dbReference type="ARBA" id="ARBA00022562"/>
    </source>
</evidence>
<dbReference type="InterPro" id="IPR042504">
    <property type="entry name" value="Regulatory_protein_E2_N_2"/>
</dbReference>
<evidence type="ECO:0000256" key="1">
    <source>
        <dbReference type="ARBA" id="ARBA00004147"/>
    </source>
</evidence>
<dbReference type="GO" id="GO:0006260">
    <property type="term" value="P:DNA replication"/>
    <property type="evidence" value="ECO:0007669"/>
    <property type="project" value="UniProtKB-KW"/>
</dbReference>
<comment type="caution">
    <text evidence="12">Lacks conserved residue(s) required for the propagation of feature annotation.</text>
</comment>
<keyword evidence="4 12" id="KW-0244">Early protein</keyword>
<dbReference type="SUPFAM" id="SSF54957">
    <property type="entry name" value="Viral DNA-binding domain"/>
    <property type="match status" value="1"/>
</dbReference>
<dbReference type="InterPro" id="IPR012677">
    <property type="entry name" value="Nucleotide-bd_a/b_plait_sf"/>
</dbReference>
<keyword evidence="11 12" id="KW-0804">Transcription</keyword>
<evidence type="ECO:0000256" key="4">
    <source>
        <dbReference type="ARBA" id="ARBA00022518"/>
    </source>
</evidence>
<dbReference type="HAMAP" id="MF_04001">
    <property type="entry name" value="PPV_E2"/>
    <property type="match status" value="1"/>
</dbReference>
<evidence type="ECO:0000256" key="5">
    <source>
        <dbReference type="ARBA" id="ARBA00022553"/>
    </source>
</evidence>
<dbReference type="InterPro" id="IPR035975">
    <property type="entry name" value="E2/EBNA1_C_sf"/>
</dbReference>
<comment type="PTM">
    <text evidence="12">Phosphorylated.</text>
</comment>
<evidence type="ECO:0000259" key="14">
    <source>
        <dbReference type="Pfam" id="PF00508"/>
    </source>
</evidence>
<keyword evidence="9 12" id="KW-0238">DNA-binding</keyword>
<evidence type="ECO:0000256" key="8">
    <source>
        <dbReference type="ARBA" id="ARBA00023015"/>
    </source>
</evidence>
<feature type="compositionally biased region" description="Low complexity" evidence="13">
    <location>
        <begin position="208"/>
        <end position="217"/>
    </location>
</feature>
<feature type="domain" description="Papillomavirus E2 N-terminal" evidence="14">
    <location>
        <begin position="5"/>
        <end position="200"/>
    </location>
</feature>
<organism evidence="16">
    <name type="scientific">Human papillomavirus</name>
    <dbReference type="NCBI Taxonomy" id="10566"/>
    <lineage>
        <taxon>Viruses</taxon>
        <taxon>Monodnaviria</taxon>
        <taxon>Shotokuvirae</taxon>
        <taxon>Cossaviricota</taxon>
        <taxon>Papovaviricetes</taxon>
        <taxon>Zurhausenvirales</taxon>
        <taxon>Papillomaviridae</taxon>
    </lineage>
</organism>
<evidence type="ECO:0000256" key="11">
    <source>
        <dbReference type="ARBA" id="ARBA00023163"/>
    </source>
</evidence>
<gene>
    <name evidence="12" type="primary">E2</name>
</gene>
<dbReference type="InterPro" id="IPR042503">
    <property type="entry name" value="Regulatory_protein_E2_N_1"/>
</dbReference>
<reference evidence="16" key="1">
    <citation type="journal article" date="2018" name="Nat. Med.">
        <title>Expanded skin virome in DOCK8-deficient patients.</title>
        <authorList>
            <consortium name="NISC Comparative Sequencing Program"/>
            <person name="Tirosh O."/>
            <person name="Conlan S."/>
            <person name="Deming C."/>
            <person name="Lee-Lin S.Q."/>
            <person name="Huang X."/>
            <person name="Su H.C."/>
            <person name="Freeman A.F."/>
            <person name="Segre J.A."/>
            <person name="Kong H.H."/>
        </authorList>
    </citation>
    <scope>NUCLEOTIDE SEQUENCE</scope>
    <source>
        <strain evidence="16">HPV-mSK_191</strain>
    </source>
</reference>
<keyword evidence="6 12" id="KW-1048">Host nucleus</keyword>
<evidence type="ECO:0000313" key="16">
    <source>
        <dbReference type="EMBL" id="AYA94455.1"/>
    </source>
</evidence>
<feature type="compositionally biased region" description="Polar residues" evidence="13">
    <location>
        <begin position="218"/>
        <end position="233"/>
    </location>
</feature>
<dbReference type="GO" id="GO:0003700">
    <property type="term" value="F:DNA-binding transcription factor activity"/>
    <property type="evidence" value="ECO:0007669"/>
    <property type="project" value="UniProtKB-UniRule"/>
</dbReference>
<dbReference type="InterPro" id="IPR000427">
    <property type="entry name" value="Papillomavirus_E2_C"/>
</dbReference>
<dbReference type="GO" id="GO:0000166">
    <property type="term" value="F:nucleotide binding"/>
    <property type="evidence" value="ECO:0007669"/>
    <property type="project" value="UniProtKB-UniRule"/>
</dbReference>
<keyword evidence="3 12" id="KW-0678">Repressor</keyword>
<feature type="region of interest" description="DNA-binding domain" evidence="12">
    <location>
        <begin position="314"/>
        <end position="396"/>
    </location>
</feature>
<dbReference type="GO" id="GO:0006351">
    <property type="term" value="P:DNA-templated transcription"/>
    <property type="evidence" value="ECO:0007669"/>
    <property type="project" value="UniProtKB-UniRule"/>
</dbReference>
<keyword evidence="10 12" id="KW-0010">Activator</keyword>
<dbReference type="InterPro" id="IPR033668">
    <property type="entry name" value="Reg_prot_E2"/>
</dbReference>
<dbReference type="InterPro" id="IPR001866">
    <property type="entry name" value="PPV_E2_N"/>
</dbReference>
<dbReference type="Gene3D" id="3.30.70.330">
    <property type="match status" value="1"/>
</dbReference>